<dbReference type="Proteomes" id="UP001227101">
    <property type="component" value="Chromosome"/>
</dbReference>
<dbReference type="Gene3D" id="2.160.20.10">
    <property type="entry name" value="Single-stranded right-handed beta-helix, Pectin lyase-like"/>
    <property type="match status" value="1"/>
</dbReference>
<keyword evidence="1" id="KW-0732">Signal</keyword>
<evidence type="ECO:0000256" key="1">
    <source>
        <dbReference type="SAM" id="SignalP"/>
    </source>
</evidence>
<organism evidence="3 4">
    <name type="scientific">Amycolatopsis nalaikhensis</name>
    <dbReference type="NCBI Taxonomy" id="715472"/>
    <lineage>
        <taxon>Bacteria</taxon>
        <taxon>Bacillati</taxon>
        <taxon>Actinomycetota</taxon>
        <taxon>Actinomycetes</taxon>
        <taxon>Pseudonocardiales</taxon>
        <taxon>Pseudonocardiaceae</taxon>
        <taxon>Amycolatopsis</taxon>
    </lineage>
</organism>
<dbReference type="SMART" id="SM00710">
    <property type="entry name" value="PbH1"/>
    <property type="match status" value="5"/>
</dbReference>
<dbReference type="InterPro" id="IPR011050">
    <property type="entry name" value="Pectin_lyase_fold/virulence"/>
</dbReference>
<gene>
    <name evidence="3" type="ORF">QP939_09625</name>
</gene>
<reference evidence="3 4" key="1">
    <citation type="submission" date="2023-06" db="EMBL/GenBank/DDBJ databases">
        <authorList>
            <person name="Oyuntsetseg B."/>
            <person name="Kim S.B."/>
        </authorList>
    </citation>
    <scope>NUCLEOTIDE SEQUENCE [LARGE SCALE GENOMIC DNA]</scope>
    <source>
        <strain evidence="3 4">2-2</strain>
    </source>
</reference>
<evidence type="ECO:0000259" key="2">
    <source>
        <dbReference type="Pfam" id="PF13229"/>
    </source>
</evidence>
<evidence type="ECO:0000313" key="3">
    <source>
        <dbReference type="EMBL" id="WIV58858.1"/>
    </source>
</evidence>
<dbReference type="Pfam" id="PF13229">
    <property type="entry name" value="Beta_helix"/>
    <property type="match status" value="1"/>
</dbReference>
<dbReference type="InterPro" id="IPR039448">
    <property type="entry name" value="Beta_helix"/>
</dbReference>
<feature type="chain" id="PRO_5047077391" evidence="1">
    <location>
        <begin position="30"/>
        <end position="502"/>
    </location>
</feature>
<dbReference type="RefSeq" id="WP_285456279.1">
    <property type="nucleotide sequence ID" value="NZ_CP127173.1"/>
</dbReference>
<evidence type="ECO:0000313" key="4">
    <source>
        <dbReference type="Proteomes" id="UP001227101"/>
    </source>
</evidence>
<dbReference type="SUPFAM" id="SSF51126">
    <property type="entry name" value="Pectin lyase-like"/>
    <property type="match status" value="1"/>
</dbReference>
<dbReference type="EMBL" id="CP127173">
    <property type="protein sequence ID" value="WIV58858.1"/>
    <property type="molecule type" value="Genomic_DNA"/>
</dbReference>
<proteinExistence type="predicted"/>
<name>A0ABY8XTC5_9PSEU</name>
<feature type="signal peptide" evidence="1">
    <location>
        <begin position="1"/>
        <end position="29"/>
    </location>
</feature>
<dbReference type="PROSITE" id="PS51257">
    <property type="entry name" value="PROKAR_LIPOPROTEIN"/>
    <property type="match status" value="1"/>
</dbReference>
<dbReference type="InterPro" id="IPR006626">
    <property type="entry name" value="PbH1"/>
</dbReference>
<sequence length="502" mass="53687">MTTRATTKRHFHVKAVLGVLLLVVGGCSAESAPEPAPTVAAVCGHVPAGPATAPAGAVVVDPAVRGDLLVKTEASPPGTTFWLAPGTHTLGDGEYDQVAPKDGDHYIGAPGAVVDGKKVNRYAFTGKAGKVTVEHLTVTGFVPPDNEGAVNHDSGPDWTIQANDLSGNSGAAVMAGTRQVLKGNCLRGNGQYGLNGCCGDLAGLLVEGNEFVGNNAEDVEKKYPEGCGCSGAMKLWAVNGADIRGNWIHDNRGPGIWADTNNNDFLIEHNVIENNDDNAIFYETSYNAVIRDNVIKGNNVVAGRKYVAEDDSFPVAAIYISESGGEPRVKARTAKIEITGNTLENNWSGITLWENADRFCNSPANSSTGVCTLLQPDVAKCAAPAIATEPLRTDCRWKTQNVDIHDNRFAVDPSVLDCREMCARMGLLSNYGTVPEWSPYQAEAVERAITFHQGNRWHDNRYAGPWTFVTEEASRVVEQGRWQGVPYQQDQGSTFEAGGGFR</sequence>
<protein>
    <submittedName>
        <fullName evidence="3">Right-handed parallel beta-helix repeat-containing protein</fullName>
    </submittedName>
</protein>
<accession>A0ABY8XTC5</accession>
<keyword evidence="4" id="KW-1185">Reference proteome</keyword>
<dbReference type="InterPro" id="IPR012334">
    <property type="entry name" value="Pectin_lyas_fold"/>
</dbReference>
<feature type="domain" description="Right handed beta helix" evidence="2">
    <location>
        <begin position="151"/>
        <end position="308"/>
    </location>
</feature>